<sequence>MHRTLPADEWRELTGWHGGVFGRLHGALDAFAEVRPRPDYYTHGHSLDLDPTTTLVSLTAQPPGAKREPAPSARKHATHASRPRMTKNWETV</sequence>
<accession>A0A8K0J5E4</accession>
<dbReference type="OrthoDB" id="4951845at2759"/>
<dbReference type="Proteomes" id="UP000811619">
    <property type="component" value="Unassembled WGS sequence"/>
</dbReference>
<proteinExistence type="predicted"/>
<keyword evidence="3" id="KW-1185">Reference proteome</keyword>
<feature type="compositionally biased region" description="Basic residues" evidence="1">
    <location>
        <begin position="73"/>
        <end position="85"/>
    </location>
</feature>
<gene>
    <name evidence="2" type="ORF">E4U42_000435</name>
</gene>
<name>A0A8K0J5E4_9HYPO</name>
<evidence type="ECO:0000313" key="3">
    <source>
        <dbReference type="Proteomes" id="UP000811619"/>
    </source>
</evidence>
<protein>
    <submittedName>
        <fullName evidence="2">Uncharacterized protein</fullName>
    </submittedName>
</protein>
<dbReference type="AlphaFoldDB" id="A0A8K0J5E4"/>
<dbReference type="EMBL" id="SRPY01001100">
    <property type="protein sequence ID" value="KAG5914547.1"/>
    <property type="molecule type" value="Genomic_DNA"/>
</dbReference>
<evidence type="ECO:0000256" key="1">
    <source>
        <dbReference type="SAM" id="MobiDB-lite"/>
    </source>
</evidence>
<reference evidence="2" key="1">
    <citation type="journal article" date="2020" name="bioRxiv">
        <title>Whole genome comparisons of ergot fungi reveals the divergence and evolution of species within the genus Claviceps are the result of varying mechanisms driving genome evolution and host range expansion.</title>
        <authorList>
            <person name="Wyka S.A."/>
            <person name="Mondo S.J."/>
            <person name="Liu M."/>
            <person name="Dettman J."/>
            <person name="Nalam V."/>
            <person name="Broders K.D."/>
        </authorList>
    </citation>
    <scope>NUCLEOTIDE SEQUENCE</scope>
    <source>
        <strain evidence="2">CCC 489</strain>
    </source>
</reference>
<organism evidence="2 3">
    <name type="scientific">Claviceps africana</name>
    <dbReference type="NCBI Taxonomy" id="83212"/>
    <lineage>
        <taxon>Eukaryota</taxon>
        <taxon>Fungi</taxon>
        <taxon>Dikarya</taxon>
        <taxon>Ascomycota</taxon>
        <taxon>Pezizomycotina</taxon>
        <taxon>Sordariomycetes</taxon>
        <taxon>Hypocreomycetidae</taxon>
        <taxon>Hypocreales</taxon>
        <taxon>Clavicipitaceae</taxon>
        <taxon>Claviceps</taxon>
    </lineage>
</organism>
<feature type="region of interest" description="Disordered" evidence="1">
    <location>
        <begin position="60"/>
        <end position="92"/>
    </location>
</feature>
<evidence type="ECO:0000313" key="2">
    <source>
        <dbReference type="EMBL" id="KAG5914547.1"/>
    </source>
</evidence>
<comment type="caution">
    <text evidence="2">The sequence shown here is derived from an EMBL/GenBank/DDBJ whole genome shotgun (WGS) entry which is preliminary data.</text>
</comment>